<dbReference type="Pfam" id="PF01182">
    <property type="entry name" value="Glucosamine_iso"/>
    <property type="match status" value="1"/>
</dbReference>
<dbReference type="GO" id="GO:0005975">
    <property type="term" value="P:carbohydrate metabolic process"/>
    <property type="evidence" value="ECO:0007669"/>
    <property type="project" value="UniProtKB-UniRule"/>
</dbReference>
<dbReference type="GO" id="GO:0006098">
    <property type="term" value="P:pentose-phosphate shunt"/>
    <property type="evidence" value="ECO:0007669"/>
    <property type="project" value="UniProtKB-UniPathway"/>
</dbReference>
<dbReference type="PANTHER" id="PTHR11054:SF0">
    <property type="entry name" value="6-PHOSPHOGLUCONOLACTONASE"/>
    <property type="match status" value="1"/>
</dbReference>
<dbReference type="NCBIfam" id="TIGR01198">
    <property type="entry name" value="pgl"/>
    <property type="match status" value="1"/>
</dbReference>
<dbReference type="AlphaFoldDB" id="A9BAR0"/>
<gene>
    <name evidence="7" type="primary">pgl</name>
    <name evidence="9" type="ordered locus">P9211_09911</name>
</gene>
<organism evidence="9 10">
    <name type="scientific">Prochlorococcus marinus (strain MIT 9211)</name>
    <dbReference type="NCBI Taxonomy" id="93059"/>
    <lineage>
        <taxon>Bacteria</taxon>
        <taxon>Bacillati</taxon>
        <taxon>Cyanobacteriota</taxon>
        <taxon>Cyanophyceae</taxon>
        <taxon>Synechococcales</taxon>
        <taxon>Prochlorococcaceae</taxon>
        <taxon>Prochlorococcus</taxon>
    </lineage>
</organism>
<name>A9BAR0_PROM4</name>
<evidence type="ECO:0000256" key="1">
    <source>
        <dbReference type="ARBA" id="ARBA00000832"/>
    </source>
</evidence>
<dbReference type="GO" id="GO:0017057">
    <property type="term" value="F:6-phosphogluconolactonase activity"/>
    <property type="evidence" value="ECO:0007669"/>
    <property type="project" value="UniProtKB-UniRule"/>
</dbReference>
<accession>A9BAR0</accession>
<keyword evidence="7 9" id="KW-0378">Hydrolase</keyword>
<protein>
    <recommendedName>
        <fullName evidence="6 7">6-phosphogluconolactonase</fullName>
        <shortName evidence="7">6PGL</shortName>
        <ecNumber evidence="5 7">3.1.1.31</ecNumber>
    </recommendedName>
</protein>
<comment type="catalytic activity">
    <reaction evidence="1 7">
        <text>6-phospho-D-glucono-1,5-lactone + H2O = 6-phospho-D-gluconate + H(+)</text>
        <dbReference type="Rhea" id="RHEA:12556"/>
        <dbReference type="ChEBI" id="CHEBI:15377"/>
        <dbReference type="ChEBI" id="CHEBI:15378"/>
        <dbReference type="ChEBI" id="CHEBI:57955"/>
        <dbReference type="ChEBI" id="CHEBI:58759"/>
        <dbReference type="EC" id="3.1.1.31"/>
    </reaction>
</comment>
<dbReference type="eggNOG" id="COG0363">
    <property type="taxonomic scope" value="Bacteria"/>
</dbReference>
<dbReference type="UniPathway" id="UPA00115">
    <property type="reaction ID" value="UER00409"/>
</dbReference>
<evidence type="ECO:0000256" key="2">
    <source>
        <dbReference type="ARBA" id="ARBA00002681"/>
    </source>
</evidence>
<comment type="pathway">
    <text evidence="3 7">Carbohydrate degradation; pentose phosphate pathway; D-ribulose 5-phosphate from D-glucose 6-phosphate (oxidative stage): step 2/3.</text>
</comment>
<dbReference type="PANTHER" id="PTHR11054">
    <property type="entry name" value="6-PHOSPHOGLUCONOLACTONASE"/>
    <property type="match status" value="1"/>
</dbReference>
<dbReference type="CDD" id="cd01400">
    <property type="entry name" value="6PGL"/>
    <property type="match status" value="1"/>
</dbReference>
<dbReference type="EMBL" id="CP000878">
    <property type="protein sequence ID" value="ABX08922.1"/>
    <property type="molecule type" value="Genomic_DNA"/>
</dbReference>
<dbReference type="OrthoDB" id="9810967at2"/>
<evidence type="ECO:0000256" key="3">
    <source>
        <dbReference type="ARBA" id="ARBA00004961"/>
    </source>
</evidence>
<evidence type="ECO:0000256" key="6">
    <source>
        <dbReference type="ARBA" id="ARBA00020337"/>
    </source>
</evidence>
<evidence type="ECO:0000313" key="9">
    <source>
        <dbReference type="EMBL" id="ABX08922.1"/>
    </source>
</evidence>
<dbReference type="InterPro" id="IPR039104">
    <property type="entry name" value="6PGL"/>
</dbReference>
<dbReference type="RefSeq" id="WP_012195543.1">
    <property type="nucleotide sequence ID" value="NC_009976.1"/>
</dbReference>
<keyword evidence="10" id="KW-1185">Reference proteome</keyword>
<reference evidence="9 10" key="1">
    <citation type="journal article" date="2007" name="PLoS Genet.">
        <title>Patterns and implications of gene gain and loss in the evolution of Prochlorococcus.</title>
        <authorList>
            <person name="Kettler G.C."/>
            <person name="Martiny A.C."/>
            <person name="Huang K."/>
            <person name="Zucker J."/>
            <person name="Coleman M.L."/>
            <person name="Rodrigue S."/>
            <person name="Chen F."/>
            <person name="Lapidus A."/>
            <person name="Ferriera S."/>
            <person name="Johnson J."/>
            <person name="Steglich C."/>
            <person name="Church G.M."/>
            <person name="Richardson P."/>
            <person name="Chisholm S.W."/>
        </authorList>
    </citation>
    <scope>NUCLEOTIDE SEQUENCE [LARGE SCALE GENOMIC DNA]</scope>
    <source>
        <strain evidence="10">MIT 9211</strain>
    </source>
</reference>
<evidence type="ECO:0000256" key="4">
    <source>
        <dbReference type="ARBA" id="ARBA00010662"/>
    </source>
</evidence>
<dbReference type="InterPro" id="IPR037171">
    <property type="entry name" value="NagB/RpiA_transferase-like"/>
</dbReference>
<dbReference type="KEGG" id="pmj:P9211_09911"/>
<comment type="function">
    <text evidence="2 7">Hydrolysis of 6-phosphogluconolactone to 6-phosphogluconate.</text>
</comment>
<dbReference type="STRING" id="93059.P9211_09911"/>
<dbReference type="HOGENOM" id="CLU_053947_2_0_3"/>
<dbReference type="Gene3D" id="3.40.50.1360">
    <property type="match status" value="1"/>
</dbReference>
<feature type="domain" description="Glucosamine/galactosamine-6-phosphate isomerase" evidence="8">
    <location>
        <begin position="11"/>
        <end position="224"/>
    </location>
</feature>
<evidence type="ECO:0000313" key="10">
    <source>
        <dbReference type="Proteomes" id="UP000000788"/>
    </source>
</evidence>
<comment type="similarity">
    <text evidence="4 7">Belongs to the glucosamine/galactosamine-6-phosphate isomerase family. 6-phosphogluconolactonase subfamily.</text>
</comment>
<evidence type="ECO:0000256" key="7">
    <source>
        <dbReference type="RuleBase" id="RU365095"/>
    </source>
</evidence>
<dbReference type="InterPro" id="IPR006148">
    <property type="entry name" value="Glc/Gal-6P_isomerase"/>
</dbReference>
<evidence type="ECO:0000259" key="8">
    <source>
        <dbReference type="Pfam" id="PF01182"/>
    </source>
</evidence>
<proteinExistence type="inferred from homology"/>
<dbReference type="InterPro" id="IPR005900">
    <property type="entry name" value="6-phosphogluconolactonase_DevB"/>
</dbReference>
<dbReference type="Proteomes" id="UP000000788">
    <property type="component" value="Chromosome"/>
</dbReference>
<sequence length="237" mass="25655">MASYKIDIAENKDQAAQLASQLICNHIRSTLTHKERCQIALSGGSTPAKAYTLLGREPIPWDRVDVFLGDERWVGSDDESSNALMIRRTLLASQPGCNASFYPVPTLEYQTPEESSLAFIKIIKTICQGNPPVFDLILLGLGEDGHTASLFPGSQALAEKKLFTAVSVGNARRRITLTAPVLCAANKVVFLVTGQSKQIALKRLVDPTELPSRTPAKLVQPNSEILVLADADAATQI</sequence>
<dbReference type="EC" id="3.1.1.31" evidence="5 7"/>
<evidence type="ECO:0000256" key="5">
    <source>
        <dbReference type="ARBA" id="ARBA00013198"/>
    </source>
</evidence>
<dbReference type="SUPFAM" id="SSF100950">
    <property type="entry name" value="NagB/RpiA/CoA transferase-like"/>
    <property type="match status" value="1"/>
</dbReference>